<proteinExistence type="predicted"/>
<dbReference type="Proteomes" id="UP001219355">
    <property type="component" value="Chromosome 4"/>
</dbReference>
<evidence type="ECO:0000313" key="3">
    <source>
        <dbReference type="Proteomes" id="UP001219355"/>
    </source>
</evidence>
<protein>
    <submittedName>
        <fullName evidence="2">Eisosome assembly protein</fullName>
    </submittedName>
</protein>
<accession>A0AAF0DP56</accession>
<feature type="compositionally biased region" description="Polar residues" evidence="1">
    <location>
        <begin position="738"/>
        <end position="750"/>
    </location>
</feature>
<feature type="compositionally biased region" description="Low complexity" evidence="1">
    <location>
        <begin position="627"/>
        <end position="645"/>
    </location>
</feature>
<name>A0AAF0DP56_9EURO</name>
<sequence>MSNAPVANAGTAQPPVERRSDYAATAAYYVTRTTQPAAAGEQATPTTRTVTAEVSRSSVGNVTYPTDHELASKGALASLRHPPPSQYKDTAVERYISPQEVALSRAGSKAALRSVRDRAETLESRETATEQLLGDERRARMAATGAMATTHRKVESTTIREGRPDLSHAILAASTSHRVVREDQGVMETVEPTFDPAKVHQIAVARTQRDLGVSFPPRGSRDGATKEDTAHAAAVTMAKQMYSLLPQAREIAAVETSGQTGAQDHLTTGLEPGRQPVNLLSAAQKRVTERLAQIDDEQRSMRMYQSARTSPTPPSISSFRRRRLSTSDAETTSVARGYAPRTRLRRLTSKEDMNDVNGVSRLPNGDAVTKMAEKNAEDTMRNIDRDLYMYAGRPSPEVLREWERKANERAMAVKAPPTSTFGSRTGSQFEDNPHVRALARSRLQPTLAAMDDRVNQERARAIEKKLDEAHGQRYQKRQKEREVETMKLHTKLLGESPRAFKDLGDANDMVELTKQKTKKDVKAEKKKKEKKKEKKQKKDFKAKDHAEGEEKPPKEKTADKNEDERHAGLDGLPENKRSPPRSHVKQRGEGEPSKATEGAPASSSKKEKAEQSKPAESAAQRNEASTEAPPEAQPQQEAHHTASTGTSGGMGGPLSQWSTSNDGEAARPVEPEQPTPAESKRASKRFSLKGIFGRTGPRDTGTQGSFEVQRPTGSVARDAVEDEPSGAPVSIQPAVPSQRASQPGTVPRSSKFQEDL</sequence>
<dbReference type="Pfam" id="PF12757">
    <property type="entry name" value="Eisosome1"/>
    <property type="match status" value="1"/>
</dbReference>
<feature type="region of interest" description="Disordered" evidence="1">
    <location>
        <begin position="489"/>
        <end position="756"/>
    </location>
</feature>
<feature type="compositionally biased region" description="Polar residues" evidence="1">
    <location>
        <begin position="306"/>
        <end position="318"/>
    </location>
</feature>
<evidence type="ECO:0000313" key="2">
    <source>
        <dbReference type="EMBL" id="WEW60320.1"/>
    </source>
</evidence>
<organism evidence="2 3">
    <name type="scientific">Emydomyces testavorans</name>
    <dbReference type="NCBI Taxonomy" id="2070801"/>
    <lineage>
        <taxon>Eukaryota</taxon>
        <taxon>Fungi</taxon>
        <taxon>Dikarya</taxon>
        <taxon>Ascomycota</taxon>
        <taxon>Pezizomycotina</taxon>
        <taxon>Eurotiomycetes</taxon>
        <taxon>Eurotiomycetidae</taxon>
        <taxon>Onygenales</taxon>
        <taxon>Nannizziopsiaceae</taxon>
        <taxon>Emydomyces</taxon>
    </lineage>
</organism>
<feature type="compositionally biased region" description="Basic and acidic residues" evidence="1">
    <location>
        <begin position="539"/>
        <end position="577"/>
    </location>
</feature>
<feature type="compositionally biased region" description="Basic and acidic residues" evidence="1">
    <location>
        <begin position="604"/>
        <end position="613"/>
    </location>
</feature>
<reference evidence="2" key="1">
    <citation type="submission" date="2023-03" db="EMBL/GenBank/DDBJ databases">
        <title>Emydomyces testavorans Genome Sequence.</title>
        <authorList>
            <person name="Hoyer L."/>
        </authorList>
    </citation>
    <scope>NUCLEOTIDE SEQUENCE</scope>
    <source>
        <strain evidence="2">16-2883</strain>
    </source>
</reference>
<feature type="compositionally biased region" description="Basic residues" evidence="1">
    <location>
        <begin position="524"/>
        <end position="538"/>
    </location>
</feature>
<gene>
    <name evidence="2" type="primary">EIS1</name>
    <name evidence="2" type="ORF">PRK78_005805</name>
</gene>
<dbReference type="AlphaFoldDB" id="A0AAF0DP56"/>
<feature type="compositionally biased region" description="Basic and acidic residues" evidence="1">
    <location>
        <begin position="511"/>
        <end position="523"/>
    </location>
</feature>
<feature type="region of interest" description="Disordered" evidence="1">
    <location>
        <begin position="302"/>
        <end position="334"/>
    </location>
</feature>
<feature type="region of interest" description="Disordered" evidence="1">
    <location>
        <begin position="33"/>
        <end position="65"/>
    </location>
</feature>
<evidence type="ECO:0000256" key="1">
    <source>
        <dbReference type="SAM" id="MobiDB-lite"/>
    </source>
</evidence>
<keyword evidence="3" id="KW-1185">Reference proteome</keyword>
<feature type="compositionally biased region" description="Polar residues" evidence="1">
    <location>
        <begin position="43"/>
        <end position="64"/>
    </location>
</feature>
<dbReference type="InterPro" id="IPR024527">
    <property type="entry name" value="Eisosome1"/>
</dbReference>
<dbReference type="EMBL" id="CP120630">
    <property type="protein sequence ID" value="WEW60320.1"/>
    <property type="molecule type" value="Genomic_DNA"/>
</dbReference>